<evidence type="ECO:0000256" key="6">
    <source>
        <dbReference type="ARBA" id="ARBA00022833"/>
    </source>
</evidence>
<dbReference type="Proteomes" id="UP000266723">
    <property type="component" value="Unassembled WGS sequence"/>
</dbReference>
<comment type="subcellular location">
    <subcellularLocation>
        <location evidence="1">Nucleus</location>
    </subcellularLocation>
</comment>
<dbReference type="PANTHER" id="PTHR13808">
    <property type="entry name" value="CBP/P300-RELATED"/>
    <property type="match status" value="1"/>
</dbReference>
<keyword evidence="5" id="KW-0863">Zinc-finger</keyword>
<keyword evidence="8" id="KW-0804">Transcription</keyword>
<gene>
    <name evidence="13" type="ORF">DY000_02057548</name>
</gene>
<sequence length="349" mass="39444">MSRCLSEVQKQNPRAADDASKEDYTNPSTLVSRWSSLRKRIKLNDYNQIQQNANSSTPGTMITTAPEVYAETTMEIEKVPENIDQLEIEVAEILMSLRVDFYLAPKPTKIVHDKFLNQQRWLLFLLHARTCKQPGVKCPGQNCVTVQNLLSHMNSCVESQCLYPRCRPTKSLISHYTTCQDLRCPVCVRVRTYRQQQANERALAGLKIVCSKVDRARVSNDSVRASAGAGSGAHHCADTSDNLKLREDMRTLVLSEVQKQNPCAADDASKEDYVKPSALESRMSRLIKRIKLNDDNQIQKNANSSAPGTMITTTPEVSETTMEIEKVAENRDRLEMEVAEILMSMRVYR</sequence>
<keyword evidence="7" id="KW-0805">Transcription regulation</keyword>
<dbReference type="PANTHER" id="PTHR13808:SF57">
    <property type="entry name" value="HISTONE ACETYLTRANSFERASE"/>
    <property type="match status" value="1"/>
</dbReference>
<dbReference type="InterPro" id="IPR000197">
    <property type="entry name" value="Znf_TAZ"/>
</dbReference>
<protein>
    <recommendedName>
        <fullName evidence="2">histone acetyltransferase</fullName>
        <ecNumber evidence="2">2.3.1.48</ecNumber>
    </recommendedName>
</protein>
<proteinExistence type="predicted"/>
<dbReference type="InterPro" id="IPR035898">
    <property type="entry name" value="TAZ_dom_sf"/>
</dbReference>
<feature type="domain" description="TAZ-type" evidence="12">
    <location>
        <begin position="109"/>
        <end position="190"/>
    </location>
</feature>
<dbReference type="SMART" id="SM00551">
    <property type="entry name" value="ZnF_TAZ"/>
    <property type="match status" value="1"/>
</dbReference>
<organism evidence="13 14">
    <name type="scientific">Brassica cretica</name>
    <name type="common">Mustard</name>
    <dbReference type="NCBI Taxonomy" id="69181"/>
    <lineage>
        <taxon>Eukaryota</taxon>
        <taxon>Viridiplantae</taxon>
        <taxon>Streptophyta</taxon>
        <taxon>Embryophyta</taxon>
        <taxon>Tracheophyta</taxon>
        <taxon>Spermatophyta</taxon>
        <taxon>Magnoliopsida</taxon>
        <taxon>eudicotyledons</taxon>
        <taxon>Gunneridae</taxon>
        <taxon>Pentapetalae</taxon>
        <taxon>rosids</taxon>
        <taxon>malvids</taxon>
        <taxon>Brassicales</taxon>
        <taxon>Brassicaceae</taxon>
        <taxon>Brassiceae</taxon>
        <taxon>Brassica</taxon>
    </lineage>
</organism>
<evidence type="ECO:0000313" key="14">
    <source>
        <dbReference type="Proteomes" id="UP000266723"/>
    </source>
</evidence>
<keyword evidence="14" id="KW-1185">Reference proteome</keyword>
<name>A0ABQ7AAC4_BRACR</name>
<evidence type="ECO:0000256" key="7">
    <source>
        <dbReference type="ARBA" id="ARBA00023015"/>
    </source>
</evidence>
<evidence type="ECO:0000256" key="9">
    <source>
        <dbReference type="ARBA" id="ARBA00023242"/>
    </source>
</evidence>
<feature type="region of interest" description="Disordered" evidence="11">
    <location>
        <begin position="1"/>
        <end position="26"/>
    </location>
</feature>
<dbReference type="Gene3D" id="1.20.1020.10">
    <property type="entry name" value="TAZ domain"/>
    <property type="match status" value="1"/>
</dbReference>
<evidence type="ECO:0000256" key="2">
    <source>
        <dbReference type="ARBA" id="ARBA00013184"/>
    </source>
</evidence>
<dbReference type="Pfam" id="PF02135">
    <property type="entry name" value="zf-TAZ"/>
    <property type="match status" value="1"/>
</dbReference>
<dbReference type="EC" id="2.3.1.48" evidence="2"/>
<keyword evidence="3" id="KW-0808">Transferase</keyword>
<evidence type="ECO:0000256" key="3">
    <source>
        <dbReference type="ARBA" id="ARBA00022679"/>
    </source>
</evidence>
<dbReference type="EMBL" id="QGKV02002055">
    <property type="protein sequence ID" value="KAF3494623.1"/>
    <property type="molecule type" value="Genomic_DNA"/>
</dbReference>
<keyword evidence="10" id="KW-0175">Coiled coil</keyword>
<evidence type="ECO:0000313" key="13">
    <source>
        <dbReference type="EMBL" id="KAF3494623.1"/>
    </source>
</evidence>
<dbReference type="InterPro" id="IPR013178">
    <property type="entry name" value="Histone_AcTrfase_Rtt109/CBP"/>
</dbReference>
<evidence type="ECO:0000256" key="8">
    <source>
        <dbReference type="ARBA" id="ARBA00023163"/>
    </source>
</evidence>
<evidence type="ECO:0000256" key="10">
    <source>
        <dbReference type="SAM" id="Coils"/>
    </source>
</evidence>
<feature type="compositionally biased region" description="Basic and acidic residues" evidence="11">
    <location>
        <begin position="15"/>
        <end position="24"/>
    </location>
</feature>
<evidence type="ECO:0000256" key="4">
    <source>
        <dbReference type="ARBA" id="ARBA00022723"/>
    </source>
</evidence>
<keyword evidence="9" id="KW-0539">Nucleus</keyword>
<dbReference type="PROSITE" id="PS50134">
    <property type="entry name" value="ZF_TAZ"/>
    <property type="match status" value="1"/>
</dbReference>
<reference evidence="13 14" key="1">
    <citation type="journal article" date="2020" name="BMC Genomics">
        <title>Intraspecific diversification of the crop wild relative Brassica cretica Lam. using demographic model selection.</title>
        <authorList>
            <person name="Kioukis A."/>
            <person name="Michalopoulou V.A."/>
            <person name="Briers L."/>
            <person name="Pirintsos S."/>
            <person name="Studholme D.J."/>
            <person name="Pavlidis P."/>
            <person name="Sarris P.F."/>
        </authorList>
    </citation>
    <scope>NUCLEOTIDE SEQUENCE [LARGE SCALE GENOMIC DNA]</scope>
    <source>
        <strain evidence="14">cv. PFS-1207/04</strain>
    </source>
</reference>
<comment type="caution">
    <text evidence="13">The sequence shown here is derived from an EMBL/GenBank/DDBJ whole genome shotgun (WGS) entry which is preliminary data.</text>
</comment>
<evidence type="ECO:0000256" key="11">
    <source>
        <dbReference type="SAM" id="MobiDB-lite"/>
    </source>
</evidence>
<keyword evidence="4" id="KW-0479">Metal-binding</keyword>
<evidence type="ECO:0000259" key="12">
    <source>
        <dbReference type="PROSITE" id="PS50134"/>
    </source>
</evidence>
<feature type="coiled-coil region" evidence="10">
    <location>
        <begin position="317"/>
        <end position="344"/>
    </location>
</feature>
<accession>A0ABQ7AAC4</accession>
<evidence type="ECO:0000256" key="5">
    <source>
        <dbReference type="ARBA" id="ARBA00022771"/>
    </source>
</evidence>
<dbReference type="SUPFAM" id="SSF57933">
    <property type="entry name" value="TAZ domain"/>
    <property type="match status" value="1"/>
</dbReference>
<keyword evidence="6" id="KW-0862">Zinc</keyword>
<evidence type="ECO:0000256" key="1">
    <source>
        <dbReference type="ARBA" id="ARBA00004123"/>
    </source>
</evidence>